<dbReference type="KEGG" id="add:HUW48_19390"/>
<keyword evidence="1" id="KW-0472">Membrane</keyword>
<sequence>MDKLSTEAWIAIWATLGGVLLFLWLYFGDSFYKSRKYLPKHLQPGDKFMYRIERVNGPTLFDVTYECRVMQRTDKGVVTRMHGDNDNHYVTFKELEESKGFTIL</sequence>
<reference evidence="2 3" key="1">
    <citation type="submission" date="2020-06" db="EMBL/GenBank/DDBJ databases">
        <authorList>
            <person name="Hwang Y.J."/>
        </authorList>
    </citation>
    <scope>NUCLEOTIDE SEQUENCE [LARGE SCALE GENOMIC DNA]</scope>
    <source>
        <strain evidence="2 3">KUDC8001</strain>
    </source>
</reference>
<proteinExistence type="predicted"/>
<dbReference type="EMBL" id="CP055153">
    <property type="protein sequence ID" value="QMU30055.1"/>
    <property type="molecule type" value="Genomic_DNA"/>
</dbReference>
<gene>
    <name evidence="2" type="ORF">HUW48_19390</name>
</gene>
<feature type="transmembrane region" description="Helical" evidence="1">
    <location>
        <begin position="6"/>
        <end position="27"/>
    </location>
</feature>
<reference evidence="2 3" key="2">
    <citation type="submission" date="2020-08" db="EMBL/GenBank/DDBJ databases">
        <title>Adhaeribacter dokdonensis sp. nov., isolated from the rhizosphere of Elymus tsukushiensis, a plant native to the Dokdo Islands, Republic of Korea.</title>
        <authorList>
            <person name="Ghim S.Y."/>
        </authorList>
    </citation>
    <scope>NUCLEOTIDE SEQUENCE [LARGE SCALE GENOMIC DNA]</scope>
    <source>
        <strain evidence="2 3">KUDC8001</strain>
    </source>
</reference>
<dbReference type="AlphaFoldDB" id="A0A7L7LBZ7"/>
<evidence type="ECO:0000313" key="2">
    <source>
        <dbReference type="EMBL" id="QMU30055.1"/>
    </source>
</evidence>
<keyword evidence="1" id="KW-1133">Transmembrane helix</keyword>
<evidence type="ECO:0000313" key="3">
    <source>
        <dbReference type="Proteomes" id="UP000514509"/>
    </source>
</evidence>
<name>A0A7L7LBZ7_9BACT</name>
<dbReference type="RefSeq" id="WP_182412513.1">
    <property type="nucleotide sequence ID" value="NZ_CP055153.1"/>
</dbReference>
<dbReference type="Proteomes" id="UP000514509">
    <property type="component" value="Chromosome"/>
</dbReference>
<organism evidence="2 3">
    <name type="scientific">Adhaeribacter radiodurans</name>
    <dbReference type="NCBI Taxonomy" id="2745197"/>
    <lineage>
        <taxon>Bacteria</taxon>
        <taxon>Pseudomonadati</taxon>
        <taxon>Bacteroidota</taxon>
        <taxon>Cytophagia</taxon>
        <taxon>Cytophagales</taxon>
        <taxon>Hymenobacteraceae</taxon>
        <taxon>Adhaeribacter</taxon>
    </lineage>
</organism>
<accession>A0A7L7LBZ7</accession>
<keyword evidence="1" id="KW-0812">Transmembrane</keyword>
<protein>
    <submittedName>
        <fullName evidence="2">Uncharacterized protein</fullName>
    </submittedName>
</protein>
<evidence type="ECO:0000256" key="1">
    <source>
        <dbReference type="SAM" id="Phobius"/>
    </source>
</evidence>
<keyword evidence="3" id="KW-1185">Reference proteome</keyword>